<protein>
    <recommendedName>
        <fullName evidence="7">Cobyrinate a,c-diamide synthase</fullName>
        <ecNumber evidence="7">6.3.5.11</ecNumber>
    </recommendedName>
    <alternativeName>
        <fullName evidence="7">Cobyrinic acid a,c-diamide synthetase</fullName>
    </alternativeName>
</protein>
<dbReference type="InterPro" id="IPR011698">
    <property type="entry name" value="GATase_3"/>
</dbReference>
<comment type="pathway">
    <text evidence="7">Cofactor biosynthesis; adenosylcobalamin biosynthesis; cob(II)yrinate a,c-diamide from sirohydrochlorin (anaerobic route): step 10/10.</text>
</comment>
<dbReference type="InterPro" id="IPR004484">
    <property type="entry name" value="CbiA/CobB_synth"/>
</dbReference>
<dbReference type="NCBIfam" id="NF002204">
    <property type="entry name" value="PRK01077.1"/>
    <property type="match status" value="1"/>
</dbReference>
<dbReference type="RefSeq" id="WP_156005193.1">
    <property type="nucleotide sequence ID" value="NZ_CP045483.1"/>
</dbReference>
<keyword evidence="7" id="KW-0169">Cobalamin biosynthesis</keyword>
<accession>A0A650CM65</accession>
<name>A0A650CM65_9CREN</name>
<evidence type="ECO:0000313" key="10">
    <source>
        <dbReference type="EMBL" id="QGR18964.1"/>
    </source>
</evidence>
<keyword evidence="11" id="KW-1185">Reference proteome</keyword>
<dbReference type="AlphaFoldDB" id="A0A650CM65"/>
<keyword evidence="5 7" id="KW-0460">Magnesium</keyword>
<dbReference type="PANTHER" id="PTHR43873">
    <property type="entry name" value="COBYRINATE A,C-DIAMIDE SYNTHASE"/>
    <property type="match status" value="1"/>
</dbReference>
<dbReference type="Pfam" id="PF07685">
    <property type="entry name" value="GATase_3"/>
    <property type="match status" value="1"/>
</dbReference>
<dbReference type="UniPathway" id="UPA00148">
    <property type="reaction ID" value="UER00231"/>
</dbReference>
<dbReference type="EC" id="6.3.5.11" evidence="7"/>
<evidence type="ECO:0000256" key="3">
    <source>
        <dbReference type="ARBA" id="ARBA00022741"/>
    </source>
</evidence>
<feature type="site" description="Increases nucleophilicity of active site Cys" evidence="7">
    <location>
        <position position="424"/>
    </location>
</feature>
<comment type="similarity">
    <text evidence="7">Belongs to the CobB/CbiA family.</text>
</comment>
<feature type="domain" description="CobB/CobQ-like glutamine amidotransferase" evidence="9">
    <location>
        <begin position="244"/>
        <end position="428"/>
    </location>
</feature>
<keyword evidence="3 7" id="KW-0547">Nucleotide-binding</keyword>
<comment type="domain">
    <text evidence="7">Comprises of two domains. The C-terminal domain contains the binding site for glutamine and catalyzes the hydrolysis of this substrate to glutamate and ammonia. The N-terminal domain is anticipated to bind ATP and cobyrinate and catalyzes the ultimate synthesis of the diamide product. The ammonia produced via the glutaminase domain is probably translocated to the adjacent domain via a molecular tunnel, where it reacts with an activated intermediate.</text>
</comment>
<reference evidence="10 11" key="1">
    <citation type="submission" date="2019-10" db="EMBL/GenBank/DDBJ databases">
        <title>Genome Sequences from Six Type Strain Members of the Archaeal Family Sulfolobaceae: Acidianus ambivalens, Acidianus infernus, Metallosphaera prunae, Stygiolobus azoricus, Sulfolobus metallicus, and Sulfurisphaera ohwakuensis.</title>
        <authorList>
            <person name="Counts J.A."/>
            <person name="Kelly R.M."/>
        </authorList>
    </citation>
    <scope>NUCLEOTIDE SEQUENCE [LARGE SCALE GENOMIC DNA]</scope>
    <source>
        <strain evidence="10 11">FC6</strain>
    </source>
</reference>
<dbReference type="Gene3D" id="3.40.50.300">
    <property type="entry name" value="P-loop containing nucleotide triphosphate hydrolases"/>
    <property type="match status" value="1"/>
</dbReference>
<dbReference type="SUPFAM" id="SSF52317">
    <property type="entry name" value="Class I glutamine amidotransferase-like"/>
    <property type="match status" value="1"/>
</dbReference>
<dbReference type="InterPro" id="IPR029062">
    <property type="entry name" value="Class_I_gatase-like"/>
</dbReference>
<organism evidence="10 11">
    <name type="scientific">Stygiolobus azoricus</name>
    <dbReference type="NCBI Taxonomy" id="41675"/>
    <lineage>
        <taxon>Archaea</taxon>
        <taxon>Thermoproteota</taxon>
        <taxon>Thermoprotei</taxon>
        <taxon>Sulfolobales</taxon>
        <taxon>Sulfolobaceae</taxon>
        <taxon>Stygiolobus</taxon>
    </lineage>
</organism>
<dbReference type="PROSITE" id="PS51274">
    <property type="entry name" value="GATASE_COBBQ"/>
    <property type="match status" value="1"/>
</dbReference>
<dbReference type="KEGG" id="sazo:D1868_02480"/>
<comment type="catalytic activity">
    <reaction evidence="7">
        <text>cob(II)yrinate + 2 L-glutamine + 2 ATP + 2 H2O = cob(II)yrinate a,c diamide + 2 L-glutamate + 2 ADP + 2 phosphate + 2 H(+)</text>
        <dbReference type="Rhea" id="RHEA:26289"/>
        <dbReference type="ChEBI" id="CHEBI:15377"/>
        <dbReference type="ChEBI" id="CHEBI:15378"/>
        <dbReference type="ChEBI" id="CHEBI:29985"/>
        <dbReference type="ChEBI" id="CHEBI:30616"/>
        <dbReference type="ChEBI" id="CHEBI:43474"/>
        <dbReference type="ChEBI" id="CHEBI:58359"/>
        <dbReference type="ChEBI" id="CHEBI:58537"/>
        <dbReference type="ChEBI" id="CHEBI:58894"/>
        <dbReference type="ChEBI" id="CHEBI:456216"/>
        <dbReference type="EC" id="6.3.5.11"/>
    </reaction>
</comment>
<keyword evidence="6 7" id="KW-0315">Glutamine amidotransferase</keyword>
<dbReference type="EMBL" id="CP045483">
    <property type="protein sequence ID" value="QGR18964.1"/>
    <property type="molecule type" value="Genomic_DNA"/>
</dbReference>
<dbReference type="InterPro" id="IPR002586">
    <property type="entry name" value="CobQ/CobB/MinD/ParA_Nub-bd_dom"/>
</dbReference>
<gene>
    <name evidence="7" type="primary">cbiA</name>
    <name evidence="10" type="ORF">D1868_02480</name>
</gene>
<feature type="active site" description="Nucleophile" evidence="7">
    <location>
        <position position="323"/>
    </location>
</feature>
<dbReference type="GO" id="GO:0042242">
    <property type="term" value="F:cobyrinic acid a,c-diamide synthase activity"/>
    <property type="evidence" value="ECO:0007669"/>
    <property type="project" value="UniProtKB-UniRule"/>
</dbReference>
<evidence type="ECO:0000313" key="11">
    <source>
        <dbReference type="Proteomes" id="UP000423396"/>
    </source>
</evidence>
<dbReference type="Proteomes" id="UP000423396">
    <property type="component" value="Chromosome"/>
</dbReference>
<feature type="domain" description="CobQ/CobB/MinD/ParA nucleotide binding" evidence="8">
    <location>
        <begin position="6"/>
        <end position="184"/>
    </location>
</feature>
<dbReference type="InterPro" id="IPR027417">
    <property type="entry name" value="P-loop_NTPase"/>
</dbReference>
<evidence type="ECO:0000256" key="5">
    <source>
        <dbReference type="ARBA" id="ARBA00022842"/>
    </source>
</evidence>
<evidence type="ECO:0000256" key="4">
    <source>
        <dbReference type="ARBA" id="ARBA00022840"/>
    </source>
</evidence>
<dbReference type="SUPFAM" id="SSF52540">
    <property type="entry name" value="P-loop containing nucleoside triphosphate hydrolases"/>
    <property type="match status" value="1"/>
</dbReference>
<evidence type="ECO:0000256" key="7">
    <source>
        <dbReference type="HAMAP-Rule" id="MF_00027"/>
    </source>
</evidence>
<evidence type="ECO:0000256" key="6">
    <source>
        <dbReference type="ARBA" id="ARBA00022962"/>
    </source>
</evidence>
<dbReference type="HAMAP" id="MF_00027">
    <property type="entry name" value="CobB_CbiA"/>
    <property type="match status" value="1"/>
</dbReference>
<keyword evidence="2 7" id="KW-0436">Ligase</keyword>
<dbReference type="Pfam" id="PF01656">
    <property type="entry name" value="CbiA"/>
    <property type="match status" value="1"/>
</dbReference>
<dbReference type="OrthoDB" id="8896at2157"/>
<dbReference type="PANTHER" id="PTHR43873:SF1">
    <property type="entry name" value="COBYRINATE A,C-DIAMIDE SYNTHASE"/>
    <property type="match status" value="1"/>
</dbReference>
<sequence>MILPRIIISSDRSNSGKTLITSGIARALSKKFKVRTFKAGPDFIDSKYLKIATGSPAINLDIWLMGEDGVKQTLAKYSKGYHLGIIEGVMGLYDGVDIRYSTYELSKITHTPIVLVINCSSLASTAGAIIKGLKEYGNANVKGVIFNQVGSSTHFNYCKRSVPEDIEVLGYINFDKQLTVPSRHLGLYTTEDFNKAEEVISYTSRLVEENVDLDRLVEISKDTKPIDNEVTSEDQSKQEGIAYIALDSAFNFYYEANLDFLRKKYKLEFFSPLNNDRPTETPDFIYIGGGYPELHLEELENSTLTKEWIKRNSERGVKILGECGGLMYLSKELIDTQGRSYRMVDIFDISIKTKDKLTIGYTELEPIRITYLSSSTIKGHEFHVSKPIQVGSDVQFAFRNKIGKGIWEEKDGALYENTIGLYSHLYFSRIGRLLSL</sequence>
<dbReference type="GeneID" id="42797903"/>
<comment type="function">
    <text evidence="7">Catalyzes the ATP-dependent amidation of the two carboxylate groups at positions a and c of cobyrinate, using either L-glutamine or ammonia as the nitrogen source.</text>
</comment>
<evidence type="ECO:0000259" key="8">
    <source>
        <dbReference type="Pfam" id="PF01656"/>
    </source>
</evidence>
<evidence type="ECO:0000259" key="9">
    <source>
        <dbReference type="Pfam" id="PF07685"/>
    </source>
</evidence>
<comment type="miscellaneous">
    <text evidence="7">The a and c carboxylates of cobyrinate are activated for nucleophilic attack via formation of a phosphorylated intermediate by ATP. CbiA catalyzes first the amidation of the c-carboxylate, and then that of the a-carboxylate.</text>
</comment>
<dbReference type="NCBIfam" id="TIGR00379">
    <property type="entry name" value="cobB"/>
    <property type="match status" value="1"/>
</dbReference>
<dbReference type="GO" id="GO:0009236">
    <property type="term" value="P:cobalamin biosynthetic process"/>
    <property type="evidence" value="ECO:0007669"/>
    <property type="project" value="UniProtKB-UniRule"/>
</dbReference>
<dbReference type="GO" id="GO:0005524">
    <property type="term" value="F:ATP binding"/>
    <property type="evidence" value="ECO:0007669"/>
    <property type="project" value="UniProtKB-UniRule"/>
</dbReference>
<proteinExistence type="inferred from homology"/>
<evidence type="ECO:0000256" key="1">
    <source>
        <dbReference type="ARBA" id="ARBA00001946"/>
    </source>
</evidence>
<keyword evidence="4 7" id="KW-0067">ATP-binding</keyword>
<comment type="cofactor">
    <cofactor evidence="1 7">
        <name>Mg(2+)</name>
        <dbReference type="ChEBI" id="CHEBI:18420"/>
    </cofactor>
</comment>
<evidence type="ECO:0000256" key="2">
    <source>
        <dbReference type="ARBA" id="ARBA00022598"/>
    </source>
</evidence>